<dbReference type="CDD" id="cd00392">
    <property type="entry name" value="Ribosomal_L13"/>
    <property type="match status" value="1"/>
</dbReference>
<evidence type="ECO:0000313" key="5">
    <source>
        <dbReference type="EMBL" id="KAK8866689.1"/>
    </source>
</evidence>
<gene>
    <name evidence="5" type="ORF">M9Y10_009656</name>
</gene>
<accession>A0ABR2IP52</accession>
<dbReference type="Proteomes" id="UP001470230">
    <property type="component" value="Unassembled WGS sequence"/>
</dbReference>
<keyword evidence="3" id="KW-0687">Ribonucleoprotein</keyword>
<feature type="coiled-coil region" evidence="4">
    <location>
        <begin position="156"/>
        <end position="190"/>
    </location>
</feature>
<evidence type="ECO:0000256" key="4">
    <source>
        <dbReference type="SAM" id="Coils"/>
    </source>
</evidence>
<dbReference type="NCBIfam" id="TIGR01077">
    <property type="entry name" value="L13_A_E"/>
    <property type="match status" value="1"/>
</dbReference>
<organism evidence="5 6">
    <name type="scientific">Tritrichomonas musculus</name>
    <dbReference type="NCBI Taxonomy" id="1915356"/>
    <lineage>
        <taxon>Eukaryota</taxon>
        <taxon>Metamonada</taxon>
        <taxon>Parabasalia</taxon>
        <taxon>Tritrichomonadida</taxon>
        <taxon>Tritrichomonadidae</taxon>
        <taxon>Tritrichomonas</taxon>
    </lineage>
</organism>
<dbReference type="Pfam" id="PF00572">
    <property type="entry name" value="Ribosomal_L13"/>
    <property type="match status" value="1"/>
</dbReference>
<keyword evidence="4" id="KW-0175">Coiled coil</keyword>
<dbReference type="Gene3D" id="3.90.1180.10">
    <property type="entry name" value="Ribosomal protein L13"/>
    <property type="match status" value="1"/>
</dbReference>
<proteinExistence type="inferred from homology"/>
<evidence type="ECO:0000256" key="1">
    <source>
        <dbReference type="ARBA" id="ARBA00006227"/>
    </source>
</evidence>
<dbReference type="InterPro" id="IPR005822">
    <property type="entry name" value="Ribosomal_uL13"/>
</dbReference>
<sequence length="200" mass="22380">MSTPIVIDGKGHVSGRLCAAVAKMLLNGKRIVVLRAEEIVTNGDHKFNYHKYCRFLRKTTNTNPRDGPFHQRAPSEMFLRSVRGMVNYKTARGAAAFANLKVFEGVPPKYQSAHTHVVPTALRITSIHHERPTTSLGTIATTFGWKYGAVVARLEDKRKEEAAKRYEQSKNDAKKRAQALQAANKQLGEAAVRFLDTYVE</sequence>
<protein>
    <submittedName>
        <fullName evidence="5">60S ribosomal protein L13A</fullName>
    </submittedName>
</protein>
<name>A0ABR2IP52_9EUKA</name>
<dbReference type="EMBL" id="JAPFFF010000015">
    <property type="protein sequence ID" value="KAK8866689.1"/>
    <property type="molecule type" value="Genomic_DNA"/>
</dbReference>
<keyword evidence="6" id="KW-1185">Reference proteome</keyword>
<dbReference type="SUPFAM" id="SSF52161">
    <property type="entry name" value="Ribosomal protein L13"/>
    <property type="match status" value="1"/>
</dbReference>
<dbReference type="InterPro" id="IPR036899">
    <property type="entry name" value="Ribosomal_uL13_sf"/>
</dbReference>
<dbReference type="PANTHER" id="PTHR11545">
    <property type="entry name" value="RIBOSOMAL PROTEIN L13"/>
    <property type="match status" value="1"/>
</dbReference>
<evidence type="ECO:0000313" key="6">
    <source>
        <dbReference type="Proteomes" id="UP001470230"/>
    </source>
</evidence>
<dbReference type="GO" id="GO:0005840">
    <property type="term" value="C:ribosome"/>
    <property type="evidence" value="ECO:0007669"/>
    <property type="project" value="UniProtKB-KW"/>
</dbReference>
<evidence type="ECO:0000256" key="2">
    <source>
        <dbReference type="ARBA" id="ARBA00022980"/>
    </source>
</evidence>
<dbReference type="InterPro" id="IPR005755">
    <property type="entry name" value="Ribosomal_uL13_euk/arc"/>
</dbReference>
<reference evidence="5 6" key="1">
    <citation type="submission" date="2024-04" db="EMBL/GenBank/DDBJ databases">
        <title>Tritrichomonas musculus Genome.</title>
        <authorList>
            <person name="Alves-Ferreira E."/>
            <person name="Grigg M."/>
            <person name="Lorenzi H."/>
            <person name="Galac M."/>
        </authorList>
    </citation>
    <scope>NUCLEOTIDE SEQUENCE [LARGE SCALE GENOMIC DNA]</scope>
    <source>
        <strain evidence="5 6">EAF2021</strain>
    </source>
</reference>
<keyword evidence="2 5" id="KW-0689">Ribosomal protein</keyword>
<comment type="similarity">
    <text evidence="1">Belongs to the universal ribosomal protein uL13 family.</text>
</comment>
<dbReference type="PANTHER" id="PTHR11545:SF3">
    <property type="entry name" value="LARGE RIBOSOMAL SUBUNIT PROTEIN UL13"/>
    <property type="match status" value="1"/>
</dbReference>
<evidence type="ECO:0000256" key="3">
    <source>
        <dbReference type="ARBA" id="ARBA00023274"/>
    </source>
</evidence>
<comment type="caution">
    <text evidence="5">The sequence shown here is derived from an EMBL/GenBank/DDBJ whole genome shotgun (WGS) entry which is preliminary data.</text>
</comment>